<keyword evidence="1" id="KW-1133">Transmembrane helix</keyword>
<evidence type="ECO:0000313" key="2">
    <source>
        <dbReference type="EMBL" id="MEJ2884939.1"/>
    </source>
</evidence>
<comment type="caution">
    <text evidence="2">The sequence shown here is derived from an EMBL/GenBank/DDBJ whole genome shotgun (WGS) entry which is preliminary data.</text>
</comment>
<feature type="transmembrane region" description="Helical" evidence="1">
    <location>
        <begin position="47"/>
        <end position="65"/>
    </location>
</feature>
<accession>A0ABU8MYY4</accession>
<keyword evidence="3" id="KW-1185">Reference proteome</keyword>
<evidence type="ECO:0000313" key="3">
    <source>
        <dbReference type="Proteomes" id="UP001370100"/>
    </source>
</evidence>
<keyword evidence="1" id="KW-0472">Membrane</keyword>
<evidence type="ECO:0000256" key="1">
    <source>
        <dbReference type="SAM" id="Phobius"/>
    </source>
</evidence>
<reference evidence="2 3" key="1">
    <citation type="submission" date="2024-03" db="EMBL/GenBank/DDBJ databases">
        <title>Actinomycetospora sp. OC33-EN06, a novel actinomycete isolated from wild orchid (Aerides multiflora).</title>
        <authorList>
            <person name="Suriyachadkun C."/>
        </authorList>
    </citation>
    <scope>NUCLEOTIDE SEQUENCE [LARGE SCALE GENOMIC DNA]</scope>
    <source>
        <strain evidence="2 3">OC33-EN06</strain>
    </source>
</reference>
<evidence type="ECO:0008006" key="4">
    <source>
        <dbReference type="Google" id="ProtNLM"/>
    </source>
</evidence>
<feature type="transmembrane region" description="Helical" evidence="1">
    <location>
        <begin position="20"/>
        <end position="40"/>
    </location>
</feature>
<proteinExistence type="predicted"/>
<protein>
    <recommendedName>
        <fullName evidence="4">Major facilitator superfamily (MFS) profile domain-containing protein</fullName>
    </recommendedName>
</protein>
<organism evidence="2 3">
    <name type="scientific">Actinomycetospora aeridis</name>
    <dbReference type="NCBI Taxonomy" id="3129231"/>
    <lineage>
        <taxon>Bacteria</taxon>
        <taxon>Bacillati</taxon>
        <taxon>Actinomycetota</taxon>
        <taxon>Actinomycetes</taxon>
        <taxon>Pseudonocardiales</taxon>
        <taxon>Pseudonocardiaceae</taxon>
        <taxon>Actinomycetospora</taxon>
    </lineage>
</organism>
<dbReference type="Proteomes" id="UP001370100">
    <property type="component" value="Unassembled WGS sequence"/>
</dbReference>
<dbReference type="EMBL" id="JBBEGL010000001">
    <property type="protein sequence ID" value="MEJ2884939.1"/>
    <property type="molecule type" value="Genomic_DNA"/>
</dbReference>
<dbReference type="InterPro" id="IPR036259">
    <property type="entry name" value="MFS_trans_sf"/>
</dbReference>
<name>A0ABU8MYY4_9PSEU</name>
<dbReference type="SUPFAM" id="SSF103473">
    <property type="entry name" value="MFS general substrate transporter"/>
    <property type="match status" value="1"/>
</dbReference>
<sequence length="74" mass="7096">MLAVWTAEIAPDRSGEALTVVVAVGATAAVVAPVVVGLLLGVVSLTAVLVGLAVLLVAAAGVLMARTGTPAPPP</sequence>
<dbReference type="RefSeq" id="WP_337711436.1">
    <property type="nucleotide sequence ID" value="NZ_JBBEGL010000001.1"/>
</dbReference>
<gene>
    <name evidence="2" type="ORF">WCD41_00645</name>
</gene>
<keyword evidence="1" id="KW-0812">Transmembrane</keyword>